<organism evidence="2 3">
    <name type="scientific">Streptomyces smyrnaeus</name>
    <dbReference type="NCBI Taxonomy" id="1387713"/>
    <lineage>
        <taxon>Bacteria</taxon>
        <taxon>Bacillati</taxon>
        <taxon>Actinomycetota</taxon>
        <taxon>Actinomycetes</taxon>
        <taxon>Kitasatosporales</taxon>
        <taxon>Streptomycetaceae</taxon>
        <taxon>Streptomyces</taxon>
    </lineage>
</organism>
<accession>A0ABS3Y1E9</accession>
<dbReference type="Pfam" id="PF13460">
    <property type="entry name" value="NAD_binding_10"/>
    <property type="match status" value="1"/>
</dbReference>
<dbReference type="RefSeq" id="WP_209213132.1">
    <property type="nucleotide sequence ID" value="NZ_JAFFZM010000016.1"/>
</dbReference>
<dbReference type="SUPFAM" id="SSF51735">
    <property type="entry name" value="NAD(P)-binding Rossmann-fold domains"/>
    <property type="match status" value="1"/>
</dbReference>
<dbReference type="EMBL" id="JAFFZM010000016">
    <property type="protein sequence ID" value="MBO8201478.1"/>
    <property type="molecule type" value="Genomic_DNA"/>
</dbReference>
<evidence type="ECO:0000259" key="1">
    <source>
        <dbReference type="Pfam" id="PF13460"/>
    </source>
</evidence>
<dbReference type="InterPro" id="IPR051606">
    <property type="entry name" value="Polyketide_Oxido-like"/>
</dbReference>
<sequence length="211" mass="22472">MRYTIFGATGGTGQQLVRQALDAGHKVTAVVRDPGRLPVRHDLLEVATADVRDPEALRPLVAGADAALSGLGAPGNKGAGIASAGTRAILRALEAEGVERYIAISAAPVGTQPHDEGRLHRAVVLPLVRRAFKDVYADLAVMEEEIRGSALRWTVVRPPQLTDRPGTDHWQLREGTAVPGRLRITRTDLATAMLAMVGDTTTERKIIGVAN</sequence>
<name>A0ABS3Y1E9_9ACTN</name>
<protein>
    <submittedName>
        <fullName evidence="2">NAD(P)H-binding protein</fullName>
    </submittedName>
</protein>
<reference evidence="2 3" key="1">
    <citation type="submission" date="2021-02" db="EMBL/GenBank/DDBJ databases">
        <title>Streptomyces spirodelae sp. nov., isolated from duckweed.</title>
        <authorList>
            <person name="Saimee Y."/>
            <person name="Duangmal K."/>
        </authorList>
    </citation>
    <scope>NUCLEOTIDE SEQUENCE [LARGE SCALE GENOMIC DNA]</scope>
    <source>
        <strain evidence="2 3">DSM 42105</strain>
    </source>
</reference>
<proteinExistence type="predicted"/>
<keyword evidence="3" id="KW-1185">Reference proteome</keyword>
<dbReference type="InterPro" id="IPR036291">
    <property type="entry name" value="NAD(P)-bd_dom_sf"/>
</dbReference>
<dbReference type="InterPro" id="IPR016040">
    <property type="entry name" value="NAD(P)-bd_dom"/>
</dbReference>
<dbReference type="PANTHER" id="PTHR43355">
    <property type="entry name" value="FLAVIN REDUCTASE (NADPH)"/>
    <property type="match status" value="1"/>
</dbReference>
<comment type="caution">
    <text evidence="2">The sequence shown here is derived from an EMBL/GenBank/DDBJ whole genome shotgun (WGS) entry which is preliminary data.</text>
</comment>
<dbReference type="Proteomes" id="UP000721954">
    <property type="component" value="Unassembled WGS sequence"/>
</dbReference>
<dbReference type="PANTHER" id="PTHR43355:SF2">
    <property type="entry name" value="FLAVIN REDUCTASE (NADPH)"/>
    <property type="match status" value="1"/>
</dbReference>
<gene>
    <name evidence="2" type="ORF">JW613_24745</name>
</gene>
<dbReference type="Gene3D" id="3.40.50.720">
    <property type="entry name" value="NAD(P)-binding Rossmann-like Domain"/>
    <property type="match status" value="1"/>
</dbReference>
<evidence type="ECO:0000313" key="2">
    <source>
        <dbReference type="EMBL" id="MBO8201478.1"/>
    </source>
</evidence>
<feature type="domain" description="NAD(P)-binding" evidence="1">
    <location>
        <begin position="7"/>
        <end position="199"/>
    </location>
</feature>
<evidence type="ECO:0000313" key="3">
    <source>
        <dbReference type="Proteomes" id="UP000721954"/>
    </source>
</evidence>
<dbReference type="GeneID" id="96261829"/>